<keyword evidence="5" id="KW-1185">Reference proteome</keyword>
<keyword evidence="1" id="KW-0812">Transmembrane</keyword>
<keyword evidence="2" id="KW-0732">Signal</keyword>
<evidence type="ECO:0000313" key="4">
    <source>
        <dbReference type="EMBL" id="GIJ53791.1"/>
    </source>
</evidence>
<dbReference type="InterPro" id="IPR025419">
    <property type="entry name" value="DUF4142"/>
</dbReference>
<proteinExistence type="predicted"/>
<feature type="domain" description="DUF4142" evidence="3">
    <location>
        <begin position="51"/>
        <end position="180"/>
    </location>
</feature>
<feature type="chain" id="PRO_5035147645" description="DUF4142 domain-containing protein" evidence="2">
    <location>
        <begin position="27"/>
        <end position="239"/>
    </location>
</feature>
<dbReference type="RefSeq" id="WP_203988282.1">
    <property type="nucleotide sequence ID" value="NZ_BOPG01000009.1"/>
</dbReference>
<evidence type="ECO:0000313" key="5">
    <source>
        <dbReference type="Proteomes" id="UP000612585"/>
    </source>
</evidence>
<gene>
    <name evidence="4" type="ORF">Vau01_013070</name>
</gene>
<keyword evidence="1" id="KW-0472">Membrane</keyword>
<comment type="caution">
    <text evidence="4">The sequence shown here is derived from an EMBL/GenBank/DDBJ whole genome shotgun (WGS) entry which is preliminary data.</text>
</comment>
<dbReference type="AlphaFoldDB" id="A0A8J3YY02"/>
<protein>
    <recommendedName>
        <fullName evidence="3">DUF4142 domain-containing protein</fullName>
    </recommendedName>
</protein>
<evidence type="ECO:0000259" key="3">
    <source>
        <dbReference type="Pfam" id="PF13628"/>
    </source>
</evidence>
<dbReference type="InterPro" id="IPR012347">
    <property type="entry name" value="Ferritin-like"/>
</dbReference>
<evidence type="ECO:0000256" key="1">
    <source>
        <dbReference type="SAM" id="Phobius"/>
    </source>
</evidence>
<dbReference type="Gene3D" id="1.20.1260.10">
    <property type="match status" value="1"/>
</dbReference>
<keyword evidence="1" id="KW-1133">Transmembrane helix</keyword>
<feature type="signal peptide" evidence="2">
    <location>
        <begin position="1"/>
        <end position="26"/>
    </location>
</feature>
<organism evidence="4 5">
    <name type="scientific">Virgisporangium aurantiacum</name>
    <dbReference type="NCBI Taxonomy" id="175570"/>
    <lineage>
        <taxon>Bacteria</taxon>
        <taxon>Bacillati</taxon>
        <taxon>Actinomycetota</taxon>
        <taxon>Actinomycetes</taxon>
        <taxon>Micromonosporales</taxon>
        <taxon>Micromonosporaceae</taxon>
        <taxon>Virgisporangium</taxon>
    </lineage>
</organism>
<sequence length="239" mass="25796">MKRILAVVALGLISAGLVLGASPAQAEPGDEDAPKSFVLPDNASTADFDEADMVFLDKVKQAGLWEIPMGELAEQKGLSKRTKEVGKLIAADHRVLDDDVTRVAARFGHPLPSAASLQQQGWMDEIRGASGKKMDELFAQRLRFAHGVVYGAIAQVRAFSRNPLMRDFAKQCELFVHRHMSLLESTNEVDMGAMPPPVVAKGNDRAEGFKKQPLMMIAFFAVTGAIGIAGVVRGLRGTV</sequence>
<name>A0A8J3YY02_9ACTN</name>
<feature type="transmembrane region" description="Helical" evidence="1">
    <location>
        <begin position="214"/>
        <end position="235"/>
    </location>
</feature>
<dbReference type="EMBL" id="BOPG01000009">
    <property type="protein sequence ID" value="GIJ53791.1"/>
    <property type="molecule type" value="Genomic_DNA"/>
</dbReference>
<dbReference type="Proteomes" id="UP000612585">
    <property type="component" value="Unassembled WGS sequence"/>
</dbReference>
<dbReference type="Pfam" id="PF13628">
    <property type="entry name" value="DUF4142"/>
    <property type="match status" value="1"/>
</dbReference>
<reference evidence="4" key="1">
    <citation type="submission" date="2021-01" db="EMBL/GenBank/DDBJ databases">
        <title>Whole genome shotgun sequence of Virgisporangium aurantiacum NBRC 16421.</title>
        <authorList>
            <person name="Komaki H."/>
            <person name="Tamura T."/>
        </authorList>
    </citation>
    <scope>NUCLEOTIDE SEQUENCE</scope>
    <source>
        <strain evidence="4">NBRC 16421</strain>
    </source>
</reference>
<evidence type="ECO:0000256" key="2">
    <source>
        <dbReference type="SAM" id="SignalP"/>
    </source>
</evidence>
<accession>A0A8J3YY02</accession>